<feature type="domain" description="Variable lymphocyte receptor C-terminal" evidence="4">
    <location>
        <begin position="79"/>
        <end position="126"/>
    </location>
</feature>
<evidence type="ECO:0000313" key="6">
    <source>
        <dbReference type="Proteomes" id="UP000835052"/>
    </source>
</evidence>
<dbReference type="PANTHER" id="PTHR37973">
    <property type="entry name" value="CHONDROITIN PROTEOGLYCAN 3"/>
    <property type="match status" value="1"/>
</dbReference>
<feature type="chain" id="PRO_5035765365" description="Variable lymphocyte receptor C-terminal domain-containing protein" evidence="3">
    <location>
        <begin position="20"/>
        <end position="219"/>
    </location>
</feature>
<dbReference type="Pfam" id="PF11921">
    <property type="entry name" value="DUF3439"/>
    <property type="match status" value="1"/>
</dbReference>
<dbReference type="InterPro" id="IPR039260">
    <property type="entry name" value="Cpg-3"/>
</dbReference>
<keyword evidence="1" id="KW-0175">Coiled coil</keyword>
<feature type="coiled-coil region" evidence="1">
    <location>
        <begin position="27"/>
        <end position="54"/>
    </location>
</feature>
<organism evidence="5 6">
    <name type="scientific">Caenorhabditis auriculariae</name>
    <dbReference type="NCBI Taxonomy" id="2777116"/>
    <lineage>
        <taxon>Eukaryota</taxon>
        <taxon>Metazoa</taxon>
        <taxon>Ecdysozoa</taxon>
        <taxon>Nematoda</taxon>
        <taxon>Chromadorea</taxon>
        <taxon>Rhabditida</taxon>
        <taxon>Rhabditina</taxon>
        <taxon>Rhabditomorpha</taxon>
        <taxon>Rhabditoidea</taxon>
        <taxon>Rhabditidae</taxon>
        <taxon>Peloderinae</taxon>
        <taxon>Caenorhabditis</taxon>
    </lineage>
</organism>
<feature type="signal peptide" evidence="3">
    <location>
        <begin position="1"/>
        <end position="19"/>
    </location>
</feature>
<comment type="caution">
    <text evidence="5">The sequence shown here is derived from an EMBL/GenBank/DDBJ whole genome shotgun (WGS) entry which is preliminary data.</text>
</comment>
<dbReference type="EMBL" id="CAJGYM010000074">
    <property type="protein sequence ID" value="CAD6196521.1"/>
    <property type="molecule type" value="Genomic_DNA"/>
</dbReference>
<dbReference type="PANTHER" id="PTHR37973:SF1">
    <property type="entry name" value="DICKKOPF_N DOMAIN-CONTAINING PROTEIN"/>
    <property type="match status" value="1"/>
</dbReference>
<proteinExistence type="predicted"/>
<feature type="region of interest" description="Disordered" evidence="2">
    <location>
        <begin position="68"/>
        <end position="90"/>
    </location>
</feature>
<feature type="compositionally biased region" description="Low complexity" evidence="2">
    <location>
        <begin position="70"/>
        <end position="90"/>
    </location>
</feature>
<dbReference type="AlphaFoldDB" id="A0A8S1HIR4"/>
<evidence type="ECO:0000259" key="4">
    <source>
        <dbReference type="Pfam" id="PF11921"/>
    </source>
</evidence>
<reference evidence="5" key="1">
    <citation type="submission" date="2020-10" db="EMBL/GenBank/DDBJ databases">
        <authorList>
            <person name="Kikuchi T."/>
        </authorList>
    </citation>
    <scope>NUCLEOTIDE SEQUENCE</scope>
    <source>
        <strain evidence="5">NKZ352</strain>
    </source>
</reference>
<dbReference type="Proteomes" id="UP000835052">
    <property type="component" value="Unassembled WGS sequence"/>
</dbReference>
<evidence type="ECO:0000256" key="2">
    <source>
        <dbReference type="SAM" id="MobiDB-lite"/>
    </source>
</evidence>
<dbReference type="OrthoDB" id="5822889at2759"/>
<dbReference type="InterPro" id="IPR024592">
    <property type="entry name" value="Variable_lymphocyte_rcpt_C"/>
</dbReference>
<name>A0A8S1HIR4_9PELO</name>
<protein>
    <recommendedName>
        <fullName evidence="4">Variable lymphocyte receptor C-terminal domain-containing protein</fullName>
    </recommendedName>
</protein>
<evidence type="ECO:0000313" key="5">
    <source>
        <dbReference type="EMBL" id="CAD6196521.1"/>
    </source>
</evidence>
<keyword evidence="3" id="KW-0732">Signal</keyword>
<evidence type="ECO:0000256" key="1">
    <source>
        <dbReference type="SAM" id="Coils"/>
    </source>
</evidence>
<accession>A0A8S1HIR4</accession>
<sequence>MRGFSAILSLLAFLTALEAYEDFPETYAEMQKVLKDLELELAQMVKDKNDIALQFIDGSGELQNEPVFETSKSSTTTSSSTSTTTTTTTTTTLATTTIPTTTTTKIVKMNICVPEAQCYKDNECGFRTGRCLGSELGTCDCGACVAGRSCSSDSDCGGLRNSCASDTGRCDCVEAFKTHGYELFINVILKFCRQTKCNVKNNDKACFGLPCRVGKCLCD</sequence>
<gene>
    <name evidence="5" type="ORF">CAUJ_LOCUS12435</name>
</gene>
<keyword evidence="6" id="KW-1185">Reference proteome</keyword>
<evidence type="ECO:0000256" key="3">
    <source>
        <dbReference type="SAM" id="SignalP"/>
    </source>
</evidence>